<evidence type="ECO:0000313" key="8">
    <source>
        <dbReference type="Proteomes" id="UP000221504"/>
    </source>
</evidence>
<comment type="similarity">
    <text evidence="1">Belongs to the YoeB family.</text>
</comment>
<dbReference type="GO" id="GO:0004519">
    <property type="term" value="F:endonuclease activity"/>
    <property type="evidence" value="ECO:0007669"/>
    <property type="project" value="UniProtKB-KW"/>
</dbReference>
<name>A0A2C5ZWB3_FUSNP</name>
<dbReference type="NCBIfam" id="TIGR02116">
    <property type="entry name" value="toxin_Txe_YoeB"/>
    <property type="match status" value="1"/>
</dbReference>
<proteinExistence type="inferred from homology"/>
<keyword evidence="5" id="KW-0378">Hydrolase</keyword>
<reference evidence="7 8" key="1">
    <citation type="submission" date="2017-06" db="EMBL/GenBank/DDBJ databases">
        <title>Draft genome sequence of Fusobacterium nucleatum subsp. polymorphum KCOM 1267 (=ChDC F290).</title>
        <authorList>
            <person name="Kook J.-K."/>
            <person name="Park S.-N."/>
            <person name="Lim Y.K."/>
            <person name="Roh H."/>
        </authorList>
    </citation>
    <scope>NUCLEOTIDE SEQUENCE [LARGE SCALE GENOMIC DNA]</scope>
    <source>
        <strain evidence="8">KCOM 1267(ChDC F290)</strain>
    </source>
</reference>
<comment type="caution">
    <text evidence="7">The sequence shown here is derived from an EMBL/GenBank/DDBJ whole genome shotgun (WGS) entry which is preliminary data.</text>
</comment>
<gene>
    <name evidence="7" type="ORF">CBG52_12630</name>
</gene>
<evidence type="ECO:0000256" key="4">
    <source>
        <dbReference type="ARBA" id="ARBA00022759"/>
    </source>
</evidence>
<accession>A0A2C5ZWB3</accession>
<protein>
    <recommendedName>
        <fullName evidence="6">Putative mRNA interferase YoeB</fullName>
    </recommendedName>
</protein>
<dbReference type="Pfam" id="PF06769">
    <property type="entry name" value="YoeB_toxin"/>
    <property type="match status" value="1"/>
</dbReference>
<keyword evidence="2" id="KW-1277">Toxin-antitoxin system</keyword>
<dbReference type="GO" id="GO:0006401">
    <property type="term" value="P:RNA catabolic process"/>
    <property type="evidence" value="ECO:0007669"/>
    <property type="project" value="InterPro"/>
</dbReference>
<keyword evidence="4" id="KW-0255">Endonuclease</keyword>
<dbReference type="PANTHER" id="PTHR38039">
    <property type="entry name" value="TOXIN YOEB"/>
    <property type="match status" value="1"/>
</dbReference>
<dbReference type="RefSeq" id="WP_016340164.1">
    <property type="nucleotide sequence ID" value="NZ_CP056008.1"/>
</dbReference>
<organism evidence="7 8">
    <name type="scientific">Fusobacterium nucleatum subsp. polymorphum</name>
    <name type="common">Fusobacterium polymorphum</name>
    <dbReference type="NCBI Taxonomy" id="76857"/>
    <lineage>
        <taxon>Bacteria</taxon>
        <taxon>Fusobacteriati</taxon>
        <taxon>Fusobacteriota</taxon>
        <taxon>Fusobacteriia</taxon>
        <taxon>Fusobacteriales</taxon>
        <taxon>Fusobacteriaceae</taxon>
        <taxon>Fusobacterium</taxon>
    </lineage>
</organism>
<dbReference type="GO" id="GO:0016787">
    <property type="term" value="F:hydrolase activity"/>
    <property type="evidence" value="ECO:0007669"/>
    <property type="project" value="UniProtKB-KW"/>
</dbReference>
<sequence length="88" mass="10445">MNKKQVLWHIEALEEYSEWQNEDLKKANKITKLIKEILREGVLKGTGKPERLKYSGGYSRRIDQEHRLVYEVENDILVIISCKGHYED</sequence>
<evidence type="ECO:0000256" key="3">
    <source>
        <dbReference type="ARBA" id="ARBA00022722"/>
    </source>
</evidence>
<dbReference type="Proteomes" id="UP000221504">
    <property type="component" value="Unassembled WGS sequence"/>
</dbReference>
<evidence type="ECO:0000256" key="6">
    <source>
        <dbReference type="ARBA" id="ARBA00030388"/>
    </source>
</evidence>
<dbReference type="SUPFAM" id="SSF143011">
    <property type="entry name" value="RelE-like"/>
    <property type="match status" value="1"/>
</dbReference>
<evidence type="ECO:0000256" key="2">
    <source>
        <dbReference type="ARBA" id="ARBA00022649"/>
    </source>
</evidence>
<dbReference type="GO" id="GO:0045892">
    <property type="term" value="P:negative regulation of DNA-templated transcription"/>
    <property type="evidence" value="ECO:0007669"/>
    <property type="project" value="TreeGrafter"/>
</dbReference>
<keyword evidence="3" id="KW-0540">Nuclease</keyword>
<evidence type="ECO:0000256" key="1">
    <source>
        <dbReference type="ARBA" id="ARBA00008172"/>
    </source>
</evidence>
<evidence type="ECO:0000313" key="7">
    <source>
        <dbReference type="EMBL" id="PHI03630.1"/>
    </source>
</evidence>
<dbReference type="Gene3D" id="3.30.2310.20">
    <property type="entry name" value="RelE-like"/>
    <property type="match status" value="1"/>
</dbReference>
<dbReference type="InterPro" id="IPR035093">
    <property type="entry name" value="RelE/ParE_toxin_dom_sf"/>
</dbReference>
<dbReference type="InterPro" id="IPR009614">
    <property type="entry name" value="YoeB_toxin"/>
</dbReference>
<dbReference type="AlphaFoldDB" id="A0A2C5ZWB3"/>
<evidence type="ECO:0000256" key="5">
    <source>
        <dbReference type="ARBA" id="ARBA00022801"/>
    </source>
</evidence>
<dbReference type="PANTHER" id="PTHR38039:SF1">
    <property type="entry name" value="TOXIN YOEB"/>
    <property type="match status" value="1"/>
</dbReference>
<dbReference type="EMBL" id="NIRM01000007">
    <property type="protein sequence ID" value="PHI03630.1"/>
    <property type="molecule type" value="Genomic_DNA"/>
</dbReference>